<dbReference type="EMBL" id="KV875094">
    <property type="protein sequence ID" value="OIW33197.1"/>
    <property type="molecule type" value="Genomic_DNA"/>
</dbReference>
<dbReference type="AlphaFoldDB" id="A0A1J7J137"/>
<evidence type="ECO:0008006" key="5">
    <source>
        <dbReference type="Google" id="ProtNLM"/>
    </source>
</evidence>
<gene>
    <name evidence="3" type="ORF">CONLIGDRAFT_163859</name>
</gene>
<sequence>MHSLARLAILAAVACGVSAAVIEQRAACNRDNLLRCLVSTPTLAAPYCSSSAGVIVFTPTVYVASTPTVYATTSTTTTSTGTTTGTTTTTTTTGSTSTSVSVTTRIQTIYNFPWRRDVQDKRAAPKTSLACIAPLSAAPTALASACSCFSAEYTAPAVTVTTATDPTTIYIATATLVSAATDTATDTAIITDVSVTTTKTTSTAVTTTVSTIRGP</sequence>
<keyword evidence="4" id="KW-1185">Reference proteome</keyword>
<keyword evidence="2" id="KW-0732">Signal</keyword>
<evidence type="ECO:0000313" key="4">
    <source>
        <dbReference type="Proteomes" id="UP000182658"/>
    </source>
</evidence>
<name>A0A1J7J137_9PEZI</name>
<protein>
    <recommendedName>
        <fullName evidence="5">Extracellular membrane protein CFEM domain-containing protein</fullName>
    </recommendedName>
</protein>
<dbReference type="Proteomes" id="UP000182658">
    <property type="component" value="Unassembled WGS sequence"/>
</dbReference>
<dbReference type="OrthoDB" id="10639807at2759"/>
<dbReference type="InParanoid" id="A0A1J7J137"/>
<evidence type="ECO:0000256" key="1">
    <source>
        <dbReference type="SAM" id="MobiDB-lite"/>
    </source>
</evidence>
<organism evidence="3 4">
    <name type="scientific">Coniochaeta ligniaria NRRL 30616</name>
    <dbReference type="NCBI Taxonomy" id="1408157"/>
    <lineage>
        <taxon>Eukaryota</taxon>
        <taxon>Fungi</taxon>
        <taxon>Dikarya</taxon>
        <taxon>Ascomycota</taxon>
        <taxon>Pezizomycotina</taxon>
        <taxon>Sordariomycetes</taxon>
        <taxon>Sordariomycetidae</taxon>
        <taxon>Coniochaetales</taxon>
        <taxon>Coniochaetaceae</taxon>
        <taxon>Coniochaeta</taxon>
    </lineage>
</organism>
<feature type="chain" id="PRO_5012543472" description="Extracellular membrane protein CFEM domain-containing protein" evidence="2">
    <location>
        <begin position="20"/>
        <end position="215"/>
    </location>
</feature>
<proteinExistence type="predicted"/>
<feature type="signal peptide" evidence="2">
    <location>
        <begin position="1"/>
        <end position="19"/>
    </location>
</feature>
<evidence type="ECO:0000313" key="3">
    <source>
        <dbReference type="EMBL" id="OIW33197.1"/>
    </source>
</evidence>
<evidence type="ECO:0000256" key="2">
    <source>
        <dbReference type="SAM" id="SignalP"/>
    </source>
</evidence>
<feature type="region of interest" description="Disordered" evidence="1">
    <location>
        <begin position="73"/>
        <end position="97"/>
    </location>
</feature>
<reference evidence="3 4" key="1">
    <citation type="submission" date="2016-10" db="EMBL/GenBank/DDBJ databases">
        <title>Draft genome sequence of Coniochaeta ligniaria NRRL30616, a lignocellulolytic fungus for bioabatement of inhibitors in plant biomass hydrolysates.</title>
        <authorList>
            <consortium name="DOE Joint Genome Institute"/>
            <person name="Jimenez D.J."/>
            <person name="Hector R.E."/>
            <person name="Riley R."/>
            <person name="Sun H."/>
            <person name="Grigoriev I.V."/>
            <person name="Van Elsas J.D."/>
            <person name="Nichols N.N."/>
        </authorList>
    </citation>
    <scope>NUCLEOTIDE SEQUENCE [LARGE SCALE GENOMIC DNA]</scope>
    <source>
        <strain evidence="3 4">NRRL 30616</strain>
    </source>
</reference>
<accession>A0A1J7J137</accession>